<keyword evidence="7" id="KW-1185">Reference proteome</keyword>
<dbReference type="InterPro" id="IPR026371">
    <property type="entry name" value="PGF_CTERM"/>
</dbReference>
<dbReference type="Pfam" id="PF25162">
    <property type="entry name" value="DUF7827"/>
    <property type="match status" value="1"/>
</dbReference>
<feature type="region of interest" description="Disordered" evidence="2">
    <location>
        <begin position="1"/>
        <end position="43"/>
    </location>
</feature>
<evidence type="ECO:0000259" key="5">
    <source>
        <dbReference type="Pfam" id="PF25162"/>
    </source>
</evidence>
<feature type="transmembrane region" description="Helical" evidence="3">
    <location>
        <begin position="778"/>
        <end position="796"/>
    </location>
</feature>
<dbReference type="GO" id="GO:0030115">
    <property type="term" value="C:S-layer"/>
    <property type="evidence" value="ECO:0007669"/>
    <property type="project" value="UniProtKB-SubCell"/>
</dbReference>
<feature type="region of interest" description="Disordered" evidence="2">
    <location>
        <begin position="724"/>
        <end position="780"/>
    </location>
</feature>
<dbReference type="InterPro" id="IPR057149">
    <property type="entry name" value="DUF7827"/>
</dbReference>
<protein>
    <submittedName>
        <fullName evidence="6">PGF-CTERM sorting domain-containing protein</fullName>
    </submittedName>
</protein>
<feature type="compositionally biased region" description="Acidic residues" evidence="2">
    <location>
        <begin position="761"/>
        <end position="772"/>
    </location>
</feature>
<feature type="region of interest" description="Disordered" evidence="2">
    <location>
        <begin position="562"/>
        <end position="583"/>
    </location>
</feature>
<gene>
    <name evidence="6" type="ORF">NDI89_00055</name>
</gene>
<feature type="domain" description="DUF7827" evidence="5">
    <location>
        <begin position="215"/>
        <end position="335"/>
    </location>
</feature>
<evidence type="ECO:0000256" key="2">
    <source>
        <dbReference type="SAM" id="MobiDB-lite"/>
    </source>
</evidence>
<organism evidence="6 7">
    <name type="scientific">Natrinema salsiterrestre</name>
    <dbReference type="NCBI Taxonomy" id="2950540"/>
    <lineage>
        <taxon>Archaea</taxon>
        <taxon>Methanobacteriati</taxon>
        <taxon>Methanobacteriota</taxon>
        <taxon>Stenosarchaea group</taxon>
        <taxon>Halobacteria</taxon>
        <taxon>Halobacteriales</taxon>
        <taxon>Natrialbaceae</taxon>
        <taxon>Natrinema</taxon>
    </lineage>
</organism>
<accession>A0A9Q4L054</accession>
<feature type="compositionally biased region" description="Low complexity" evidence="2">
    <location>
        <begin position="1"/>
        <end position="15"/>
    </location>
</feature>
<feature type="domain" description="PGF-CTERM archaeal protein-sorting signal" evidence="4">
    <location>
        <begin position="776"/>
        <end position="798"/>
    </location>
</feature>
<dbReference type="GO" id="GO:0005886">
    <property type="term" value="C:plasma membrane"/>
    <property type="evidence" value="ECO:0007669"/>
    <property type="project" value="UniProtKB-SubCell"/>
</dbReference>
<evidence type="ECO:0000313" key="7">
    <source>
        <dbReference type="Proteomes" id="UP001154061"/>
    </source>
</evidence>
<comment type="caution">
    <text evidence="6">The sequence shown here is derived from an EMBL/GenBank/DDBJ whole genome shotgun (WGS) entry which is preliminary data.</text>
</comment>
<dbReference type="EMBL" id="JAMQOT010000001">
    <property type="protein sequence ID" value="MDF9743967.1"/>
    <property type="molecule type" value="Genomic_DNA"/>
</dbReference>
<evidence type="ECO:0000313" key="6">
    <source>
        <dbReference type="EMBL" id="MDF9743967.1"/>
    </source>
</evidence>
<dbReference type="NCBIfam" id="NF045517">
    <property type="entry name" value="halo_surf_dom"/>
    <property type="match status" value="1"/>
</dbReference>
<sequence length="800" mass="85414">MSTAFVGGAAAAENAQFEDSDGDSSSGFYEGQTVTITGLDDGSDYDIRFADDFDSDGEAEGDRFEDEFTADGSTHELDTTGYETGYYYINGPNNGDTSDEDRSFELRNMDFRTAEFEDDTVDDNENATLEIDTNRAEYDLNISADGLDDDDLHNIFNESFTTAQEDDDGEVLTLEDVNDGKYDADFSGIDTGEYNFSLESTDTSAEANLSIEVVEGQAGGIEFSDSDVLETRTNTAVIGVDLSETDTGYLKVGTMDEAGYEATLKVTDDDSNEDETGTVLVQMNTVAAASGDAATLNGADAYTAAGDDSVEVVAADAIDDLDALGTGDYPLSVSTDFDADNEEVYDDNEEDTSYLTLENRQTLNSDAVQAQVAPADSISDIRDFDSDEQTIAGLIEDENISDTDTVAQDDGLLVSVSSDSLHAFFADDDAETFEDAGLTGENFNLTISGEDSGPNANPPEWTTTDGDDNYIGDHVEIIESNQSTETMLFHVDYSSIQDDADVEDDLPTEETYDVSLNIDHEWEYASEEAQEDEENEESTDSFDLEDREFDLDDSNEELPASATAAVTGDTNVAPGTEVSDRLRSSGNFTQSESAYVADDGSFEIAHDLSEYSEGIPYSLDAEEDGGASDSLNGKTIAGDALQSFNYDVSTDPEEPMVGDNVTGTVEVENPNDVSKSEDVEFVFDGETLYNDTVELDGNGSETIVNETLLETAEKGDYEWELIVDGESEESGTLTVSEESDDESGSESGSGSGDESGGSDESGSDDGSSDDGGSDGTPGFGVGVALVALLGAAMLALRRQN</sequence>
<keyword evidence="1" id="KW-0732">Signal</keyword>
<dbReference type="Proteomes" id="UP001154061">
    <property type="component" value="Unassembled WGS sequence"/>
</dbReference>
<evidence type="ECO:0000259" key="4">
    <source>
        <dbReference type="Pfam" id="PF18204"/>
    </source>
</evidence>
<evidence type="ECO:0000256" key="3">
    <source>
        <dbReference type="SAM" id="Phobius"/>
    </source>
</evidence>
<keyword evidence="3" id="KW-0472">Membrane</keyword>
<dbReference type="NCBIfam" id="TIGR04126">
    <property type="entry name" value="PGF_CTERM"/>
    <property type="match status" value="1"/>
</dbReference>
<dbReference type="Pfam" id="PF18204">
    <property type="entry name" value="PGF-CTERM"/>
    <property type="match status" value="1"/>
</dbReference>
<reference evidence="6" key="1">
    <citation type="submission" date="2022-06" db="EMBL/GenBank/DDBJ databases">
        <title>Natrinema sp. a new haloarchaeum isolate from saline soil.</title>
        <authorList>
            <person name="Strakova D."/>
            <person name="Galisteo C."/>
            <person name="Sanchez-Porro C."/>
            <person name="Ventosa A."/>
        </authorList>
    </citation>
    <scope>NUCLEOTIDE SEQUENCE</scope>
    <source>
        <strain evidence="6">S1CR25-10</strain>
    </source>
</reference>
<dbReference type="AlphaFoldDB" id="A0A9Q4L054"/>
<evidence type="ECO:0000256" key="1">
    <source>
        <dbReference type="ARBA" id="ARBA00022729"/>
    </source>
</evidence>
<proteinExistence type="predicted"/>
<keyword evidence="3" id="KW-0812">Transmembrane</keyword>
<name>A0A9Q4L054_9EURY</name>
<keyword evidence="3" id="KW-1133">Transmembrane helix</keyword>